<dbReference type="InterPro" id="IPR044751">
    <property type="entry name" value="Ion_transp-like_CBS"/>
</dbReference>
<dbReference type="KEGG" id="nba:CUN60_05455"/>
<dbReference type="EMBL" id="CP024847">
    <property type="protein sequence ID" value="AUR51761.1"/>
    <property type="molecule type" value="Genomic_DNA"/>
</dbReference>
<dbReference type="Gene3D" id="3.30.465.10">
    <property type="match status" value="1"/>
</dbReference>
<dbReference type="InterPro" id="IPR036318">
    <property type="entry name" value="FAD-bd_PCMH-like_sf"/>
</dbReference>
<evidence type="ECO:0000259" key="10">
    <source>
        <dbReference type="PROSITE" id="PS51371"/>
    </source>
</evidence>
<protein>
    <recommendedName>
        <fullName evidence="8">Magnesium and cobalt efflux protein CorC</fullName>
    </recommendedName>
</protein>
<dbReference type="PROSITE" id="PS51371">
    <property type="entry name" value="CBS"/>
    <property type="match status" value="2"/>
</dbReference>
<dbReference type="SUPFAM" id="SSF56176">
    <property type="entry name" value="FAD-binding/transporter-associated domain-like"/>
    <property type="match status" value="1"/>
</dbReference>
<keyword evidence="12" id="KW-1185">Reference proteome</keyword>
<dbReference type="AlphaFoldDB" id="A0A2I7N5R0"/>
<keyword evidence="6" id="KW-0170">Cobalt</keyword>
<keyword evidence="2" id="KW-0813">Transport</keyword>
<sequence length="269" mass="30461">MKLFDKKVWQEFFAAPINNRKDLFEVIKKAANSNVFDKDSLPLIEAVLQFGDMRAKDILLPRHEVDIIDLNNPIEDIIRLIIDTGHSRFPVIDGDVNDIVGIFHSKDIVGYIANPEEFDLRSLLRQPMFIPDMKPLDSLLYEMRVKHSHMAIVVDEFTNISGIVTLEMIVEQIVGEIDDEHDSIDGEHSIVELSNGVFRIKGHCGLEQFNNMSGLFWSDNKVESVGGFVAKKLGRIPQTNEKLLLEGCQVEIVNADSRKINTLVIHVVS</sequence>
<dbReference type="InterPro" id="IPR054115">
    <property type="entry name" value="CorC_N"/>
</dbReference>
<evidence type="ECO:0000256" key="4">
    <source>
        <dbReference type="ARBA" id="ARBA00022842"/>
    </source>
</evidence>
<feature type="domain" description="CBS" evidence="10">
    <location>
        <begin position="61"/>
        <end position="120"/>
    </location>
</feature>
<evidence type="ECO:0000256" key="5">
    <source>
        <dbReference type="ARBA" id="ARBA00023122"/>
    </source>
</evidence>
<dbReference type="GO" id="GO:0005886">
    <property type="term" value="C:plasma membrane"/>
    <property type="evidence" value="ECO:0007669"/>
    <property type="project" value="TreeGrafter"/>
</dbReference>
<evidence type="ECO:0000256" key="9">
    <source>
        <dbReference type="PROSITE-ProRule" id="PRU00703"/>
    </source>
</evidence>
<dbReference type="Pfam" id="PF00571">
    <property type="entry name" value="CBS"/>
    <property type="match status" value="2"/>
</dbReference>
<dbReference type="PANTHER" id="PTHR22777">
    <property type="entry name" value="HEMOLYSIN-RELATED"/>
    <property type="match status" value="1"/>
</dbReference>
<dbReference type="Gene3D" id="3.10.580.10">
    <property type="entry name" value="CBS-domain"/>
    <property type="match status" value="1"/>
</dbReference>
<keyword evidence="5 9" id="KW-0129">CBS domain</keyword>
<evidence type="ECO:0000256" key="1">
    <source>
        <dbReference type="ARBA" id="ARBA00006337"/>
    </source>
</evidence>
<accession>A0A2I7N5R0</accession>
<feature type="domain" description="CBS" evidence="10">
    <location>
        <begin position="123"/>
        <end position="183"/>
    </location>
</feature>
<dbReference type="SMART" id="SM00116">
    <property type="entry name" value="CBS"/>
    <property type="match status" value="1"/>
</dbReference>
<dbReference type="InterPro" id="IPR000644">
    <property type="entry name" value="CBS_dom"/>
</dbReference>
<dbReference type="GO" id="GO:0050660">
    <property type="term" value="F:flavin adenine dinucleotide binding"/>
    <property type="evidence" value="ECO:0007669"/>
    <property type="project" value="InterPro"/>
</dbReference>
<proteinExistence type="inferred from homology"/>
<organism evidence="11 12">
    <name type="scientific">Aquella oligotrophica</name>
    <dbReference type="NCBI Taxonomy" id="2067065"/>
    <lineage>
        <taxon>Bacteria</taxon>
        <taxon>Pseudomonadati</taxon>
        <taxon>Pseudomonadota</taxon>
        <taxon>Betaproteobacteria</taxon>
        <taxon>Neisseriales</taxon>
        <taxon>Neisseriaceae</taxon>
        <taxon>Aquella</taxon>
    </lineage>
</organism>
<dbReference type="SMART" id="SM01091">
    <property type="entry name" value="CorC_HlyC"/>
    <property type="match status" value="1"/>
</dbReference>
<name>A0A2I7N5R0_9NEIS</name>
<dbReference type="RefSeq" id="WP_102951060.1">
    <property type="nucleotide sequence ID" value="NZ_CP024847.1"/>
</dbReference>
<dbReference type="Pfam" id="PF03471">
    <property type="entry name" value="CorC_HlyC"/>
    <property type="match status" value="1"/>
</dbReference>
<keyword evidence="4" id="KW-0460">Magnesium</keyword>
<dbReference type="FunFam" id="3.10.580.10:FF:000002">
    <property type="entry name" value="Magnesium/cobalt efflux protein CorC"/>
    <property type="match status" value="1"/>
</dbReference>
<evidence type="ECO:0000256" key="2">
    <source>
        <dbReference type="ARBA" id="ARBA00022448"/>
    </source>
</evidence>
<reference evidence="12" key="1">
    <citation type="submission" date="2017-11" db="EMBL/GenBank/DDBJ databases">
        <authorList>
            <person name="Chan K.G."/>
            <person name="Lee L.S."/>
        </authorList>
    </citation>
    <scope>NUCLEOTIDE SEQUENCE [LARGE SCALE GENOMIC DNA]</scope>
    <source>
        <strain evidence="12">DSM 100970</strain>
    </source>
</reference>
<dbReference type="OrthoDB" id="9798188at2"/>
<evidence type="ECO:0000256" key="3">
    <source>
        <dbReference type="ARBA" id="ARBA00022737"/>
    </source>
</evidence>
<dbReference type="Pfam" id="PF21917">
    <property type="entry name" value="NMB0537_N"/>
    <property type="match status" value="1"/>
</dbReference>
<evidence type="ECO:0000256" key="8">
    <source>
        <dbReference type="ARBA" id="ARBA00040729"/>
    </source>
</evidence>
<dbReference type="PANTHER" id="PTHR22777:SF27">
    <property type="entry name" value="MAGNESIUM AND COBALT EFFLUX PROTEIN CORC"/>
    <property type="match status" value="1"/>
</dbReference>
<evidence type="ECO:0000256" key="6">
    <source>
        <dbReference type="ARBA" id="ARBA00023285"/>
    </source>
</evidence>
<dbReference type="SUPFAM" id="SSF54631">
    <property type="entry name" value="CBS-domain pair"/>
    <property type="match status" value="1"/>
</dbReference>
<dbReference type="Proteomes" id="UP000236655">
    <property type="component" value="Chromosome"/>
</dbReference>
<dbReference type="InterPro" id="IPR005170">
    <property type="entry name" value="Transptr-assoc_dom"/>
</dbReference>
<keyword evidence="3" id="KW-0677">Repeat</keyword>
<comment type="similarity">
    <text evidence="1">Belongs to the UPF0053 family.</text>
</comment>
<evidence type="ECO:0000313" key="12">
    <source>
        <dbReference type="Proteomes" id="UP000236655"/>
    </source>
</evidence>
<dbReference type="InterPro" id="IPR046342">
    <property type="entry name" value="CBS_dom_sf"/>
</dbReference>
<comment type="function">
    <text evidence="7">Plays a role in the transport of magnesium and cobalt ions.</text>
</comment>
<dbReference type="CDD" id="cd04590">
    <property type="entry name" value="CBS_pair_CorC_HlyC_assoc"/>
    <property type="match status" value="1"/>
</dbReference>
<gene>
    <name evidence="11" type="ORF">CUN60_05455</name>
</gene>
<evidence type="ECO:0000256" key="7">
    <source>
        <dbReference type="ARBA" id="ARBA00037273"/>
    </source>
</evidence>
<dbReference type="InterPro" id="IPR016169">
    <property type="entry name" value="FAD-bd_PCMH_sub2"/>
</dbReference>
<evidence type="ECO:0000313" key="11">
    <source>
        <dbReference type="EMBL" id="AUR51761.1"/>
    </source>
</evidence>